<dbReference type="RefSeq" id="WP_084117676.1">
    <property type="nucleotide sequence ID" value="NZ_FWXH01000030.1"/>
</dbReference>
<dbReference type="STRING" id="1121291.SAMN02745134_03687"/>
<dbReference type="Pfam" id="PF12698">
    <property type="entry name" value="ABC2_membrane_3"/>
    <property type="match status" value="1"/>
</dbReference>
<evidence type="ECO:0000256" key="6">
    <source>
        <dbReference type="ARBA" id="ARBA00022989"/>
    </source>
</evidence>
<dbReference type="InterPro" id="IPR013525">
    <property type="entry name" value="ABC2_TM"/>
</dbReference>
<evidence type="ECO:0000256" key="1">
    <source>
        <dbReference type="ARBA" id="ARBA00004651"/>
    </source>
</evidence>
<comment type="subcellular location">
    <subcellularLocation>
        <location evidence="1">Cell membrane</location>
        <topology evidence="1">Multi-pass membrane protein</topology>
    </subcellularLocation>
</comment>
<keyword evidence="11" id="KW-1185">Reference proteome</keyword>
<keyword evidence="7 8" id="KW-0472">Membrane</keyword>
<feature type="transmembrane region" description="Helical" evidence="8">
    <location>
        <begin position="364"/>
        <end position="382"/>
    </location>
</feature>
<keyword evidence="6 8" id="KW-1133">Transmembrane helix</keyword>
<feature type="transmembrane region" description="Helical" evidence="8">
    <location>
        <begin position="270"/>
        <end position="293"/>
    </location>
</feature>
<evidence type="ECO:0000313" key="11">
    <source>
        <dbReference type="Proteomes" id="UP000192468"/>
    </source>
</evidence>
<evidence type="ECO:0000256" key="3">
    <source>
        <dbReference type="ARBA" id="ARBA00022448"/>
    </source>
</evidence>
<evidence type="ECO:0000256" key="2">
    <source>
        <dbReference type="ARBA" id="ARBA00007783"/>
    </source>
</evidence>
<dbReference type="Proteomes" id="UP000192468">
    <property type="component" value="Unassembled WGS sequence"/>
</dbReference>
<evidence type="ECO:0000256" key="4">
    <source>
        <dbReference type="ARBA" id="ARBA00022475"/>
    </source>
</evidence>
<evidence type="ECO:0000256" key="7">
    <source>
        <dbReference type="ARBA" id="ARBA00023136"/>
    </source>
</evidence>
<comment type="similarity">
    <text evidence="2">Belongs to the ABC-2 integral membrane protein family.</text>
</comment>
<dbReference type="PANTHER" id="PTHR30294:SF45">
    <property type="entry name" value="LINEARMYCIN RESISTANCE PERMEASE PROTEIN LNRN"/>
    <property type="match status" value="1"/>
</dbReference>
<dbReference type="OrthoDB" id="266913at2"/>
<name>A0A1W1XZB8_9CLOT</name>
<proteinExistence type="inferred from homology"/>
<dbReference type="EMBL" id="FWXH01000030">
    <property type="protein sequence ID" value="SMC28848.1"/>
    <property type="molecule type" value="Genomic_DNA"/>
</dbReference>
<feature type="transmembrane region" description="Helical" evidence="8">
    <location>
        <begin position="236"/>
        <end position="258"/>
    </location>
</feature>
<evidence type="ECO:0000256" key="8">
    <source>
        <dbReference type="SAM" id="Phobius"/>
    </source>
</evidence>
<sequence>MQVFKLTILHLKRMISNKSVLLLTLLMPMFVMCLVTFFSGSGNNNDNTNVLYIDFVNKDNGQMGNNLIQEFKNSPNFNVYVANQADAKYRVEHNVVAEAIMIPHNFSESLKNGSEPNIQVLTLSSGNTNLIADNKINSFINENLISKQISASLKSKLPPSNNIVAELSKTVASNKIMATSQTVKKNKTNSLGNQISINLCISFMMFTVIFIVNEVIARKDDKTLKRSLSTPNSKFVLLFSIVLAFLIVGWLQVLLMIGSTTLLFKLSWGSSIPALLILFTSLILVVLGLGVLLCRLIKSRNNAPMICQMVIQISCLMGGSYMPLEFFPPVLKHVAYFMPQSWAVTALTDVVLNNKGLISILPNIGVLLLFAVAFFTAGASTIRGTLED</sequence>
<keyword evidence="5 8" id="KW-0812">Transmembrane</keyword>
<protein>
    <submittedName>
        <fullName evidence="10">ABC-2 type transport system permease protein</fullName>
    </submittedName>
</protein>
<keyword evidence="3" id="KW-0813">Transport</keyword>
<evidence type="ECO:0000256" key="5">
    <source>
        <dbReference type="ARBA" id="ARBA00022692"/>
    </source>
</evidence>
<dbReference type="AlphaFoldDB" id="A0A1W1XZB8"/>
<dbReference type="GO" id="GO:0140359">
    <property type="term" value="F:ABC-type transporter activity"/>
    <property type="evidence" value="ECO:0007669"/>
    <property type="project" value="InterPro"/>
</dbReference>
<accession>A0A1W1XZB8</accession>
<dbReference type="Gene3D" id="3.40.1710.10">
    <property type="entry name" value="abc type-2 transporter like domain"/>
    <property type="match status" value="1"/>
</dbReference>
<reference evidence="10 11" key="1">
    <citation type="submission" date="2017-04" db="EMBL/GenBank/DDBJ databases">
        <authorList>
            <person name="Afonso C.L."/>
            <person name="Miller P.J."/>
            <person name="Scott M.A."/>
            <person name="Spackman E."/>
            <person name="Goraichik I."/>
            <person name="Dimitrov K.M."/>
            <person name="Suarez D.L."/>
            <person name="Swayne D.E."/>
        </authorList>
    </citation>
    <scope>NUCLEOTIDE SEQUENCE [LARGE SCALE GENOMIC DNA]</scope>
    <source>
        <strain evidence="10 11">DSM 12555</strain>
    </source>
</reference>
<gene>
    <name evidence="10" type="ORF">SAMN02745134_03687</name>
</gene>
<dbReference type="InterPro" id="IPR047817">
    <property type="entry name" value="ABC2_TM_bact-type"/>
</dbReference>
<dbReference type="PROSITE" id="PS51012">
    <property type="entry name" value="ABC_TM2"/>
    <property type="match status" value="1"/>
</dbReference>
<feature type="domain" description="ABC transmembrane type-2" evidence="9">
    <location>
        <begin position="161"/>
        <end position="385"/>
    </location>
</feature>
<feature type="transmembrane region" description="Helical" evidence="8">
    <location>
        <begin position="20"/>
        <end position="40"/>
    </location>
</feature>
<dbReference type="GO" id="GO:0005886">
    <property type="term" value="C:plasma membrane"/>
    <property type="evidence" value="ECO:0007669"/>
    <property type="project" value="UniProtKB-SubCell"/>
</dbReference>
<keyword evidence="4" id="KW-1003">Cell membrane</keyword>
<dbReference type="InterPro" id="IPR051449">
    <property type="entry name" value="ABC-2_transporter_component"/>
</dbReference>
<organism evidence="10 11">
    <name type="scientific">Clostridium acidisoli DSM 12555</name>
    <dbReference type="NCBI Taxonomy" id="1121291"/>
    <lineage>
        <taxon>Bacteria</taxon>
        <taxon>Bacillati</taxon>
        <taxon>Bacillota</taxon>
        <taxon>Clostridia</taxon>
        <taxon>Eubacteriales</taxon>
        <taxon>Clostridiaceae</taxon>
        <taxon>Clostridium</taxon>
    </lineage>
</organism>
<evidence type="ECO:0000313" key="10">
    <source>
        <dbReference type="EMBL" id="SMC28848.1"/>
    </source>
</evidence>
<feature type="transmembrane region" description="Helical" evidence="8">
    <location>
        <begin position="195"/>
        <end position="216"/>
    </location>
</feature>
<evidence type="ECO:0000259" key="9">
    <source>
        <dbReference type="PROSITE" id="PS51012"/>
    </source>
</evidence>
<dbReference type="PANTHER" id="PTHR30294">
    <property type="entry name" value="MEMBRANE COMPONENT OF ABC TRANSPORTER YHHJ-RELATED"/>
    <property type="match status" value="1"/>
</dbReference>